<dbReference type="WBParaSite" id="PSAMB.scaffold508size48791.g6639.t1">
    <property type="protein sequence ID" value="PSAMB.scaffold508size48791.g6639.t1"/>
    <property type="gene ID" value="PSAMB.scaffold508size48791.g6639"/>
</dbReference>
<organism evidence="2 3">
    <name type="scientific">Plectus sambesii</name>
    <dbReference type="NCBI Taxonomy" id="2011161"/>
    <lineage>
        <taxon>Eukaryota</taxon>
        <taxon>Metazoa</taxon>
        <taxon>Ecdysozoa</taxon>
        <taxon>Nematoda</taxon>
        <taxon>Chromadorea</taxon>
        <taxon>Plectida</taxon>
        <taxon>Plectina</taxon>
        <taxon>Plectoidea</taxon>
        <taxon>Plectidae</taxon>
        <taxon>Plectus</taxon>
    </lineage>
</organism>
<accession>A0A914WTK2</accession>
<keyword evidence="2" id="KW-1185">Reference proteome</keyword>
<evidence type="ECO:0000256" key="1">
    <source>
        <dbReference type="SAM" id="MobiDB-lite"/>
    </source>
</evidence>
<evidence type="ECO:0000313" key="3">
    <source>
        <dbReference type="WBParaSite" id="PSAMB.scaffold508size48791.g6639.t1"/>
    </source>
</evidence>
<protein>
    <submittedName>
        <fullName evidence="3">Uncharacterized protein</fullName>
    </submittedName>
</protein>
<sequence length="218" mass="23612">MSKGKACCACNRLGGVMKRARRRRTNDRLAVRQRGARVTKAQKEATRSVGTTRQRPPTNGTTIYEGRARSLSASFLHDGRGRGKPAAPLMHVASKDQGRDGFTAVLLAPLVSGRGGRDRVNSAGPSGSWSLSLSIMRSSITAIYRLFARLLPSPFTKTACTASDTYRTSINQTASTSATHEILSPNITLNSPKFPLSKLTEGMPRAFSLFLRSPPCQF</sequence>
<feature type="region of interest" description="Disordered" evidence="1">
    <location>
        <begin position="33"/>
        <end position="63"/>
    </location>
</feature>
<evidence type="ECO:0000313" key="2">
    <source>
        <dbReference type="Proteomes" id="UP000887566"/>
    </source>
</evidence>
<name>A0A914WTK2_9BILA</name>
<reference evidence="3" key="1">
    <citation type="submission" date="2022-11" db="UniProtKB">
        <authorList>
            <consortium name="WormBaseParasite"/>
        </authorList>
    </citation>
    <scope>IDENTIFICATION</scope>
</reference>
<dbReference type="Proteomes" id="UP000887566">
    <property type="component" value="Unplaced"/>
</dbReference>
<dbReference type="AlphaFoldDB" id="A0A914WTK2"/>
<feature type="compositionally biased region" description="Polar residues" evidence="1">
    <location>
        <begin position="48"/>
        <end position="62"/>
    </location>
</feature>
<proteinExistence type="predicted"/>